<name>A0A382IN09_9ZZZZ</name>
<dbReference type="AlphaFoldDB" id="A0A382IN09"/>
<accession>A0A382IN09</accession>
<dbReference type="Gene3D" id="3.40.50.720">
    <property type="entry name" value="NAD(P)-binding Rossmann-like Domain"/>
    <property type="match status" value="1"/>
</dbReference>
<dbReference type="SUPFAM" id="SSF51735">
    <property type="entry name" value="NAD(P)-binding Rossmann-fold domains"/>
    <property type="match status" value="1"/>
</dbReference>
<feature type="non-terminal residue" evidence="2">
    <location>
        <position position="134"/>
    </location>
</feature>
<organism evidence="2">
    <name type="scientific">marine metagenome</name>
    <dbReference type="NCBI Taxonomy" id="408172"/>
    <lineage>
        <taxon>unclassified sequences</taxon>
        <taxon>metagenomes</taxon>
        <taxon>ecological metagenomes</taxon>
    </lineage>
</organism>
<dbReference type="GO" id="GO:0051287">
    <property type="term" value="F:NAD binding"/>
    <property type="evidence" value="ECO:0007669"/>
    <property type="project" value="InterPro"/>
</dbReference>
<dbReference type="EMBL" id="UINC01068018">
    <property type="protein sequence ID" value="SVC00263.1"/>
    <property type="molecule type" value="Genomic_DNA"/>
</dbReference>
<evidence type="ECO:0000313" key="2">
    <source>
        <dbReference type="EMBL" id="SVC00263.1"/>
    </source>
</evidence>
<dbReference type="SMART" id="SM00859">
    <property type="entry name" value="Semialdhyde_dh"/>
    <property type="match status" value="1"/>
</dbReference>
<dbReference type="Gene3D" id="3.30.360.10">
    <property type="entry name" value="Dihydrodipicolinate Reductase, domain 2"/>
    <property type="match status" value="1"/>
</dbReference>
<feature type="domain" description="Semialdehyde dehydrogenase NAD-binding" evidence="1">
    <location>
        <begin position="2"/>
        <end position="117"/>
    </location>
</feature>
<dbReference type="CDD" id="cd02316">
    <property type="entry name" value="VcASADH2_like_N"/>
    <property type="match status" value="1"/>
</dbReference>
<protein>
    <recommendedName>
        <fullName evidence="1">Semialdehyde dehydrogenase NAD-binding domain-containing protein</fullName>
    </recommendedName>
</protein>
<evidence type="ECO:0000259" key="1">
    <source>
        <dbReference type="SMART" id="SM00859"/>
    </source>
</evidence>
<dbReference type="InterPro" id="IPR000534">
    <property type="entry name" value="Semialdehyde_DH_NAD-bd"/>
</dbReference>
<gene>
    <name evidence="2" type="ORF">METZ01_LOCUS253117</name>
</gene>
<reference evidence="2" key="1">
    <citation type="submission" date="2018-05" db="EMBL/GenBank/DDBJ databases">
        <authorList>
            <person name="Lanie J.A."/>
            <person name="Ng W.-L."/>
            <person name="Kazmierczak K.M."/>
            <person name="Andrzejewski T.M."/>
            <person name="Davidsen T.M."/>
            <person name="Wayne K.J."/>
            <person name="Tettelin H."/>
            <person name="Glass J.I."/>
            <person name="Rusch D."/>
            <person name="Podicherti R."/>
            <person name="Tsui H.-C.T."/>
            <person name="Winkler M.E."/>
        </authorList>
    </citation>
    <scope>NUCLEOTIDE SEQUENCE</scope>
</reference>
<proteinExistence type="predicted"/>
<sequence>MKLGIIGATGAVGKVFLDLLPNSNLSITDLRLSASNRSIGKKINYQNQEYTVQENSDDFYSGLDFVFSSASSEVSKMAAEKSKEHNVIMIDDSSEFRLNDDVPLVIPEINSDSLNMHKGIVAIPNCTTTPLAMI</sequence>
<dbReference type="PANTHER" id="PTHR46278:SF2">
    <property type="entry name" value="ASPARTATE-SEMIALDEHYDE DEHYDROGENASE"/>
    <property type="match status" value="1"/>
</dbReference>
<dbReference type="Pfam" id="PF01118">
    <property type="entry name" value="Semialdhyde_dh"/>
    <property type="match status" value="1"/>
</dbReference>
<dbReference type="PANTHER" id="PTHR46278">
    <property type="entry name" value="DEHYDROGENASE, PUTATIVE-RELATED"/>
    <property type="match status" value="1"/>
</dbReference>
<dbReference type="GO" id="GO:0016620">
    <property type="term" value="F:oxidoreductase activity, acting on the aldehyde or oxo group of donors, NAD or NADP as acceptor"/>
    <property type="evidence" value="ECO:0007669"/>
    <property type="project" value="InterPro"/>
</dbReference>
<dbReference type="InterPro" id="IPR036291">
    <property type="entry name" value="NAD(P)-bd_dom_sf"/>
</dbReference>